<accession>A0A645H0W6</accession>
<gene>
    <name evidence="1" type="ORF">SDC9_180108</name>
</gene>
<sequence length="108" mass="11897">MIDNTVSGKGTQSCFSQATVWLIDVDPSHHLRVGRCQGKRRKRVGREIGTSQSDRMVIATGNGGQISLVWMKGPDVERTTRVPELKGLPSIRDHDVPSYARCYGDNAS</sequence>
<dbReference type="EMBL" id="VSSQ01084735">
    <property type="protein sequence ID" value="MPN32628.1"/>
    <property type="molecule type" value="Genomic_DNA"/>
</dbReference>
<evidence type="ECO:0000313" key="1">
    <source>
        <dbReference type="EMBL" id="MPN32628.1"/>
    </source>
</evidence>
<name>A0A645H0W6_9ZZZZ</name>
<protein>
    <submittedName>
        <fullName evidence="1">Uncharacterized protein</fullName>
    </submittedName>
</protein>
<dbReference type="AlphaFoldDB" id="A0A645H0W6"/>
<comment type="caution">
    <text evidence="1">The sequence shown here is derived from an EMBL/GenBank/DDBJ whole genome shotgun (WGS) entry which is preliminary data.</text>
</comment>
<reference evidence="1" key="1">
    <citation type="submission" date="2019-08" db="EMBL/GenBank/DDBJ databases">
        <authorList>
            <person name="Kucharzyk K."/>
            <person name="Murdoch R.W."/>
            <person name="Higgins S."/>
            <person name="Loffler F."/>
        </authorList>
    </citation>
    <scope>NUCLEOTIDE SEQUENCE</scope>
</reference>
<organism evidence="1">
    <name type="scientific">bioreactor metagenome</name>
    <dbReference type="NCBI Taxonomy" id="1076179"/>
    <lineage>
        <taxon>unclassified sequences</taxon>
        <taxon>metagenomes</taxon>
        <taxon>ecological metagenomes</taxon>
    </lineage>
</organism>
<proteinExistence type="predicted"/>